<gene>
    <name evidence="2" type="ORF">PUN28_017658</name>
</gene>
<protein>
    <submittedName>
        <fullName evidence="2">Uncharacterized protein</fullName>
    </submittedName>
</protein>
<evidence type="ECO:0000256" key="1">
    <source>
        <dbReference type="SAM" id="MobiDB-lite"/>
    </source>
</evidence>
<feature type="compositionally biased region" description="Acidic residues" evidence="1">
    <location>
        <begin position="99"/>
        <end position="114"/>
    </location>
</feature>
<organism evidence="2 3">
    <name type="scientific">Cardiocondyla obscurior</name>
    <dbReference type="NCBI Taxonomy" id="286306"/>
    <lineage>
        <taxon>Eukaryota</taxon>
        <taxon>Metazoa</taxon>
        <taxon>Ecdysozoa</taxon>
        <taxon>Arthropoda</taxon>
        <taxon>Hexapoda</taxon>
        <taxon>Insecta</taxon>
        <taxon>Pterygota</taxon>
        <taxon>Neoptera</taxon>
        <taxon>Endopterygota</taxon>
        <taxon>Hymenoptera</taxon>
        <taxon>Apocrita</taxon>
        <taxon>Aculeata</taxon>
        <taxon>Formicoidea</taxon>
        <taxon>Formicidae</taxon>
        <taxon>Myrmicinae</taxon>
        <taxon>Cardiocondyla</taxon>
    </lineage>
</organism>
<accession>A0AAW2EMC7</accession>
<feature type="region of interest" description="Disordered" evidence="1">
    <location>
        <begin position="154"/>
        <end position="195"/>
    </location>
</feature>
<dbReference type="AlphaFoldDB" id="A0AAW2EMC7"/>
<feature type="compositionally biased region" description="Polar residues" evidence="1">
    <location>
        <begin position="185"/>
        <end position="195"/>
    </location>
</feature>
<reference evidence="2 3" key="1">
    <citation type="submission" date="2023-03" db="EMBL/GenBank/DDBJ databases">
        <title>High recombination rates correlate with genetic variation in Cardiocondyla obscurior ants.</title>
        <authorList>
            <person name="Errbii M."/>
        </authorList>
    </citation>
    <scope>NUCLEOTIDE SEQUENCE [LARGE SCALE GENOMIC DNA]</scope>
    <source>
        <strain evidence="2">Alpha-2009</strain>
        <tissue evidence="2">Whole body</tissue>
    </source>
</reference>
<name>A0AAW2EMC7_9HYME</name>
<sequence>MQIYMANELGEKYALNKRCISFYVKSTEYCCKHFNNGCRKEIITIISLSSDLWNAPRYLDKPACARADSPYRRSSAVISGKSARVIACGTEDGLCPVPADDDDDDDDGDVDVDGDNPLLSGRRIANLHRISFRTRQNLGDSLAPDTYLPTYDNPAALFPSPLPPPPFAHRSPRAADMSRREESLPSPSFSAPCST</sequence>
<feature type="region of interest" description="Disordered" evidence="1">
    <location>
        <begin position="97"/>
        <end position="117"/>
    </location>
</feature>
<evidence type="ECO:0000313" key="2">
    <source>
        <dbReference type="EMBL" id="KAL0103529.1"/>
    </source>
</evidence>
<proteinExistence type="predicted"/>
<keyword evidence="3" id="KW-1185">Reference proteome</keyword>
<dbReference type="EMBL" id="JADYXP020000021">
    <property type="protein sequence ID" value="KAL0103529.1"/>
    <property type="molecule type" value="Genomic_DNA"/>
</dbReference>
<comment type="caution">
    <text evidence="2">The sequence shown here is derived from an EMBL/GenBank/DDBJ whole genome shotgun (WGS) entry which is preliminary data.</text>
</comment>
<evidence type="ECO:0000313" key="3">
    <source>
        <dbReference type="Proteomes" id="UP001430953"/>
    </source>
</evidence>
<dbReference type="Proteomes" id="UP001430953">
    <property type="component" value="Unassembled WGS sequence"/>
</dbReference>